<dbReference type="AlphaFoldDB" id="A0A1I7RWS6"/>
<dbReference type="WBParaSite" id="BXY_0518900.1">
    <property type="protein sequence ID" value="BXY_0518900.1"/>
    <property type="gene ID" value="BXY_0518900"/>
</dbReference>
<evidence type="ECO:0000313" key="2">
    <source>
        <dbReference type="WBParaSite" id="BXY_0518900.1"/>
    </source>
</evidence>
<evidence type="ECO:0000313" key="1">
    <source>
        <dbReference type="Proteomes" id="UP000095284"/>
    </source>
</evidence>
<sequence>MGFLFIQSELKATEGRIHGWTFSRVTRMSSAVSIKHPTVFGQSNRLKELLKQYEDKDQNVSVLSIRYGSSKMRQNGEVSWSNLKRMECGIDALTRNSLKTELSTISDTEGHILETT</sequence>
<dbReference type="Proteomes" id="UP000095284">
    <property type="component" value="Unplaced"/>
</dbReference>
<name>A0A1I7RWS6_BURXY</name>
<reference evidence="2" key="1">
    <citation type="submission" date="2016-11" db="UniProtKB">
        <authorList>
            <consortium name="WormBaseParasite"/>
        </authorList>
    </citation>
    <scope>IDENTIFICATION</scope>
</reference>
<organism evidence="1 2">
    <name type="scientific">Bursaphelenchus xylophilus</name>
    <name type="common">Pinewood nematode worm</name>
    <name type="synonym">Aphelenchoides xylophilus</name>
    <dbReference type="NCBI Taxonomy" id="6326"/>
    <lineage>
        <taxon>Eukaryota</taxon>
        <taxon>Metazoa</taxon>
        <taxon>Ecdysozoa</taxon>
        <taxon>Nematoda</taxon>
        <taxon>Chromadorea</taxon>
        <taxon>Rhabditida</taxon>
        <taxon>Tylenchina</taxon>
        <taxon>Tylenchomorpha</taxon>
        <taxon>Aphelenchoidea</taxon>
        <taxon>Aphelenchoididae</taxon>
        <taxon>Bursaphelenchus</taxon>
    </lineage>
</organism>
<accession>A0A1I7RWS6</accession>
<proteinExistence type="predicted"/>
<protein>
    <submittedName>
        <fullName evidence="2">NAD(P)-bd_dom domain-containing protein</fullName>
    </submittedName>
</protein>